<keyword evidence="3" id="KW-1185">Reference proteome</keyword>
<keyword evidence="1" id="KW-0732">Signal</keyword>
<dbReference type="Proteomes" id="UP000195080">
    <property type="component" value="Chromosome"/>
</dbReference>
<organism evidence="2 3">
    <name type="scientific">Candidatus Enterococcus lemimoniae</name>
    <dbReference type="NCBI Taxonomy" id="1834167"/>
    <lineage>
        <taxon>Bacteria</taxon>
        <taxon>Bacillati</taxon>
        <taxon>Bacillota</taxon>
        <taxon>Bacilli</taxon>
        <taxon>Lactobacillales</taxon>
        <taxon>Enterococcaceae</taxon>
        <taxon>Enterococcus</taxon>
    </lineage>
</organism>
<dbReference type="RefSeq" id="WP_086444548.1">
    <property type="nucleotide sequence ID" value="NZ_CP147248.1"/>
</dbReference>
<evidence type="ECO:0000256" key="1">
    <source>
        <dbReference type="SAM" id="SignalP"/>
    </source>
</evidence>
<feature type="signal peptide" evidence="1">
    <location>
        <begin position="1"/>
        <end position="20"/>
    </location>
</feature>
<evidence type="ECO:0000313" key="2">
    <source>
        <dbReference type="EMBL" id="WYJ85283.1"/>
    </source>
</evidence>
<gene>
    <name evidence="2" type="ORF">A5866_000359</name>
</gene>
<evidence type="ECO:0000313" key="3">
    <source>
        <dbReference type="Proteomes" id="UP000195080"/>
    </source>
</evidence>
<name>A0ABZ2T1M5_9ENTE</name>
<sequence>MKKMLVLSVLLLFLLSGCKIENKSPQSARDDNYGVNQGSNYSCESSGDAQTIGTSLARTGNGDDVITNLAFKKGPVVITLTYNGTAKFTVKLLDSDGEIIAILVDRTGSYTGKVVVQIPKDADNYIVSVISEGAWQVATTKADKKWDN</sequence>
<accession>A0ABZ2T1M5</accession>
<dbReference type="EMBL" id="CP147248">
    <property type="protein sequence ID" value="WYJ85283.1"/>
    <property type="molecule type" value="Genomic_DNA"/>
</dbReference>
<protein>
    <recommendedName>
        <fullName evidence="4">Lipoprotein</fullName>
    </recommendedName>
</protein>
<feature type="chain" id="PRO_5046252899" description="Lipoprotein" evidence="1">
    <location>
        <begin position="21"/>
        <end position="148"/>
    </location>
</feature>
<reference evidence="3" key="1">
    <citation type="submission" date="2017-05" db="EMBL/GenBank/DDBJ databases">
        <title>The Genome Sequence of EEnterococcus faecalis 9F2_4866.</title>
        <authorList>
            <consortium name="The Broad Institute Genomics Platform"/>
            <consortium name="The Broad Institute Genomic Center for Infectious Diseases"/>
            <person name="Earl A."/>
            <person name="Manson A."/>
            <person name="Schwartman J."/>
            <person name="Gilmore M."/>
            <person name="Abouelleil A."/>
            <person name="Cao P."/>
            <person name="Chapman S."/>
            <person name="Cusick C."/>
            <person name="Shea T."/>
            <person name="Young S."/>
            <person name="Neafsey D."/>
            <person name="Nusbaum C."/>
            <person name="Birren B."/>
        </authorList>
    </citation>
    <scope>NUCLEOTIDE SEQUENCE [LARGE SCALE GENOMIC DNA]</scope>
    <source>
        <strain evidence="3">12C11_DIV0727</strain>
    </source>
</reference>
<dbReference type="PROSITE" id="PS51257">
    <property type="entry name" value="PROKAR_LIPOPROTEIN"/>
    <property type="match status" value="1"/>
</dbReference>
<proteinExistence type="predicted"/>
<evidence type="ECO:0008006" key="4">
    <source>
        <dbReference type="Google" id="ProtNLM"/>
    </source>
</evidence>